<accession>A0ACC0UUA4</accession>
<proteinExistence type="predicted"/>
<organism evidence="1 2">
    <name type="scientific">Trichothecium roseum</name>
    <dbReference type="NCBI Taxonomy" id="47278"/>
    <lineage>
        <taxon>Eukaryota</taxon>
        <taxon>Fungi</taxon>
        <taxon>Dikarya</taxon>
        <taxon>Ascomycota</taxon>
        <taxon>Pezizomycotina</taxon>
        <taxon>Sordariomycetes</taxon>
        <taxon>Hypocreomycetidae</taxon>
        <taxon>Hypocreales</taxon>
        <taxon>Hypocreales incertae sedis</taxon>
        <taxon>Trichothecium</taxon>
    </lineage>
</organism>
<evidence type="ECO:0000313" key="1">
    <source>
        <dbReference type="EMBL" id="KAI9897696.1"/>
    </source>
</evidence>
<comment type="caution">
    <text evidence="1">The sequence shown here is derived from an EMBL/GenBank/DDBJ whole genome shotgun (WGS) entry which is preliminary data.</text>
</comment>
<protein>
    <submittedName>
        <fullName evidence="1">Uncharacterized protein</fullName>
    </submittedName>
</protein>
<evidence type="ECO:0000313" key="2">
    <source>
        <dbReference type="Proteomes" id="UP001163324"/>
    </source>
</evidence>
<name>A0ACC0UUA4_9HYPO</name>
<sequence length="289" mass="31169">MHPLFSLSGLACAAAAAAATVDERRAQPAPERRRSDDLFVTEADVISNTSTVIGIPKTVLAGQETIWNLTVANSPESGYNHTKMEIYLRAISNEARGYSLYCNIIDCIWTNVTSFAVTVPEDVFASDVKMRTSYSLFDSPDVGFSSWGTGTTYFTLENGTAVWSEWEENDGFSAASHWSTRLSCHQVPCVRSCIEEYLDASQPYYNQTHKSDFKACVEQCGPRDMGDYKNRECVKENTTEVSSAQDGGRDVGSGGGSDGAGDSGGTGKPEGCLGLAFTACLFGFAIALL</sequence>
<gene>
    <name evidence="1" type="ORF">N3K66_007552</name>
</gene>
<keyword evidence="2" id="KW-1185">Reference proteome</keyword>
<dbReference type="EMBL" id="CM047946">
    <property type="protein sequence ID" value="KAI9897696.1"/>
    <property type="molecule type" value="Genomic_DNA"/>
</dbReference>
<reference evidence="1" key="1">
    <citation type="submission" date="2022-10" db="EMBL/GenBank/DDBJ databases">
        <title>Complete Genome of Trichothecium roseum strain YXFP-22015, a Plant Pathogen Isolated from Citrus.</title>
        <authorList>
            <person name="Wang Y."/>
            <person name="Zhu L."/>
        </authorList>
    </citation>
    <scope>NUCLEOTIDE SEQUENCE</scope>
    <source>
        <strain evidence="1">YXFP-22015</strain>
    </source>
</reference>
<dbReference type="Proteomes" id="UP001163324">
    <property type="component" value="Chromosome 7"/>
</dbReference>